<organism evidence="1 2">
    <name type="scientific">Rotaria magnacalcarata</name>
    <dbReference type="NCBI Taxonomy" id="392030"/>
    <lineage>
        <taxon>Eukaryota</taxon>
        <taxon>Metazoa</taxon>
        <taxon>Spiralia</taxon>
        <taxon>Gnathifera</taxon>
        <taxon>Rotifera</taxon>
        <taxon>Eurotatoria</taxon>
        <taxon>Bdelloidea</taxon>
        <taxon>Philodinida</taxon>
        <taxon>Philodinidae</taxon>
        <taxon>Rotaria</taxon>
    </lineage>
</organism>
<dbReference type="EMBL" id="CAJOBJ010299147">
    <property type="protein sequence ID" value="CAF5160404.1"/>
    <property type="molecule type" value="Genomic_DNA"/>
</dbReference>
<name>A0A8S3GAC5_9BILA</name>
<accession>A0A8S3GAC5</accession>
<gene>
    <name evidence="1" type="ORF">GIL414_LOCUS65728</name>
</gene>
<sequence>MKILDVKTGDNGLTVDNVSKFCAQALEHN</sequence>
<feature type="non-terminal residue" evidence="1">
    <location>
        <position position="29"/>
    </location>
</feature>
<protein>
    <submittedName>
        <fullName evidence="1">Uncharacterized protein</fullName>
    </submittedName>
</protein>
<evidence type="ECO:0000313" key="1">
    <source>
        <dbReference type="EMBL" id="CAF5160404.1"/>
    </source>
</evidence>
<comment type="caution">
    <text evidence="1">The sequence shown here is derived from an EMBL/GenBank/DDBJ whole genome shotgun (WGS) entry which is preliminary data.</text>
</comment>
<evidence type="ECO:0000313" key="2">
    <source>
        <dbReference type="Proteomes" id="UP000681720"/>
    </source>
</evidence>
<proteinExistence type="predicted"/>
<reference evidence="1" key="1">
    <citation type="submission" date="2021-02" db="EMBL/GenBank/DDBJ databases">
        <authorList>
            <person name="Nowell W R."/>
        </authorList>
    </citation>
    <scope>NUCLEOTIDE SEQUENCE</scope>
</reference>
<dbReference type="Proteomes" id="UP000681720">
    <property type="component" value="Unassembled WGS sequence"/>
</dbReference>
<dbReference type="AlphaFoldDB" id="A0A8S3GAC5"/>